<evidence type="ECO:0000256" key="4">
    <source>
        <dbReference type="ARBA" id="ARBA00048009"/>
    </source>
</evidence>
<dbReference type="SUPFAM" id="SSF51735">
    <property type="entry name" value="NAD(P)-binding Rossmann-fold domains"/>
    <property type="match status" value="1"/>
</dbReference>
<evidence type="ECO:0000256" key="5">
    <source>
        <dbReference type="ARBA" id="ARBA00048340"/>
    </source>
</evidence>
<proteinExistence type="predicted"/>
<evidence type="ECO:0000313" key="6">
    <source>
        <dbReference type="EMBL" id="KIZ00630.1"/>
    </source>
</evidence>
<dbReference type="KEGG" id="mng:MNEG_7336"/>
<dbReference type="RefSeq" id="XP_013899649.1">
    <property type="nucleotide sequence ID" value="XM_014044195.1"/>
</dbReference>
<dbReference type="GO" id="GO:0005777">
    <property type="term" value="C:peroxisome"/>
    <property type="evidence" value="ECO:0007669"/>
    <property type="project" value="TreeGrafter"/>
</dbReference>
<dbReference type="AlphaFoldDB" id="A0A0D2MBM7"/>
<accession>A0A0D2MBM7</accession>
<keyword evidence="2 6" id="KW-0560">Oxidoreductase</keyword>
<dbReference type="GO" id="GO:0009062">
    <property type="term" value="P:fatty acid catabolic process"/>
    <property type="evidence" value="ECO:0007669"/>
    <property type="project" value="InterPro"/>
</dbReference>
<dbReference type="InterPro" id="IPR045017">
    <property type="entry name" value="DECR2-like"/>
</dbReference>
<evidence type="ECO:0000313" key="7">
    <source>
        <dbReference type="Proteomes" id="UP000054498"/>
    </source>
</evidence>
<evidence type="ECO:0000256" key="1">
    <source>
        <dbReference type="ARBA" id="ARBA00022857"/>
    </source>
</evidence>
<dbReference type="Proteomes" id="UP000054498">
    <property type="component" value="Unassembled WGS sequence"/>
</dbReference>
<gene>
    <name evidence="6" type="ORF">MNEG_7336</name>
</gene>
<dbReference type="InterPro" id="IPR036291">
    <property type="entry name" value="NAD(P)-bd_dom_sf"/>
</dbReference>
<keyword evidence="7" id="KW-1185">Reference proteome</keyword>
<dbReference type="GeneID" id="25740212"/>
<dbReference type="GO" id="GO:0008670">
    <property type="term" value="F:2,4-dienoyl-CoA reductase (NADPH) activity"/>
    <property type="evidence" value="ECO:0007669"/>
    <property type="project" value="InterPro"/>
</dbReference>
<dbReference type="PANTHER" id="PTHR43296:SF2">
    <property type="entry name" value="PEROXISOMAL 2,4-DIENOYL-COA REDUCTASE [(3E)-ENOYL-COA-PRODUCING]"/>
    <property type="match status" value="1"/>
</dbReference>
<dbReference type="Pfam" id="PF13561">
    <property type="entry name" value="adh_short_C2"/>
    <property type="match status" value="1"/>
</dbReference>
<reference evidence="6 7" key="1">
    <citation type="journal article" date="2013" name="BMC Genomics">
        <title>Reconstruction of the lipid metabolism for the microalga Monoraphidium neglectum from its genome sequence reveals characteristics suitable for biofuel production.</title>
        <authorList>
            <person name="Bogen C."/>
            <person name="Al-Dilaimi A."/>
            <person name="Albersmeier A."/>
            <person name="Wichmann J."/>
            <person name="Grundmann M."/>
            <person name="Rupp O."/>
            <person name="Lauersen K.J."/>
            <person name="Blifernez-Klassen O."/>
            <person name="Kalinowski J."/>
            <person name="Goesmann A."/>
            <person name="Mussgnug J.H."/>
            <person name="Kruse O."/>
        </authorList>
    </citation>
    <scope>NUCLEOTIDE SEQUENCE [LARGE SCALE GENOMIC DNA]</scope>
    <source>
        <strain evidence="6 7">SAG 48.87</strain>
    </source>
</reference>
<evidence type="ECO:0000256" key="3">
    <source>
        <dbReference type="ARBA" id="ARBA00026117"/>
    </source>
</evidence>
<keyword evidence="1" id="KW-0521">NADP</keyword>
<dbReference type="PRINTS" id="PR00080">
    <property type="entry name" value="SDRFAMILY"/>
</dbReference>
<protein>
    <recommendedName>
        <fullName evidence="3">2,4-dienoyl-CoA reductase [(3E)-enoyl-CoA-producing]</fullName>
        <ecNumber evidence="3">1.3.1.124</ecNumber>
    </recommendedName>
</protein>
<evidence type="ECO:0000256" key="2">
    <source>
        <dbReference type="ARBA" id="ARBA00023002"/>
    </source>
</evidence>
<dbReference type="PRINTS" id="PR00081">
    <property type="entry name" value="GDHRDH"/>
</dbReference>
<dbReference type="EC" id="1.3.1.124" evidence="3"/>
<organism evidence="6 7">
    <name type="scientific">Monoraphidium neglectum</name>
    <dbReference type="NCBI Taxonomy" id="145388"/>
    <lineage>
        <taxon>Eukaryota</taxon>
        <taxon>Viridiplantae</taxon>
        <taxon>Chlorophyta</taxon>
        <taxon>core chlorophytes</taxon>
        <taxon>Chlorophyceae</taxon>
        <taxon>CS clade</taxon>
        <taxon>Sphaeropleales</taxon>
        <taxon>Selenastraceae</taxon>
        <taxon>Monoraphidium</taxon>
    </lineage>
</organism>
<dbReference type="STRING" id="145388.A0A0D2MBM7"/>
<dbReference type="EMBL" id="KK101506">
    <property type="protein sequence ID" value="KIZ00630.1"/>
    <property type="molecule type" value="Genomic_DNA"/>
</dbReference>
<comment type="catalytic activity">
    <reaction evidence="4">
        <text>a (2E,4E)-dienoyl-CoA + NADPH + H(+) = a 4,5-saturated-(3E)-enoyl-CoA + NADP(+)</text>
        <dbReference type="Rhea" id="RHEA:45912"/>
        <dbReference type="ChEBI" id="CHEBI:15378"/>
        <dbReference type="ChEBI" id="CHEBI:57783"/>
        <dbReference type="ChEBI" id="CHEBI:58349"/>
        <dbReference type="ChEBI" id="CHEBI:85101"/>
        <dbReference type="ChEBI" id="CHEBI:85493"/>
        <dbReference type="EC" id="1.3.1.124"/>
    </reaction>
</comment>
<comment type="catalytic activity">
    <reaction evidence="5">
        <text>a (2E,4Z)-dienoyl-CoA + NADPH + H(+) = a 4,5-saturated-(3E)-enoyl-CoA + NADP(+)</text>
        <dbReference type="Rhea" id="RHEA:61892"/>
        <dbReference type="ChEBI" id="CHEBI:15378"/>
        <dbReference type="ChEBI" id="CHEBI:57783"/>
        <dbReference type="ChEBI" id="CHEBI:58349"/>
        <dbReference type="ChEBI" id="CHEBI:85099"/>
        <dbReference type="ChEBI" id="CHEBI:85493"/>
        <dbReference type="EC" id="1.3.1.124"/>
    </reaction>
</comment>
<sequence>MAGLPPNPPLPGLHGASVVITGRRKDVLDGAVAALRGEGIAAAGLQGDVRQAAACADWVANTLAMYGGLDILVNCAAGNFLANAAELSQGGFKTVMEIDAVGTFTMSRAAFDALRAAGSSVIINISATLHYGATWYQVHASAAKAAVDSITRSLALEWGEYGVRVVGVAPGPIQGTAARRAGLTLGLARGCRSC</sequence>
<dbReference type="PANTHER" id="PTHR43296">
    <property type="entry name" value="PEROXISOMAL 2,4-DIENOYL-COA REDUCTASE"/>
    <property type="match status" value="1"/>
</dbReference>
<name>A0A0D2MBM7_9CHLO</name>
<dbReference type="Gene3D" id="3.40.50.720">
    <property type="entry name" value="NAD(P)-binding Rossmann-like Domain"/>
    <property type="match status" value="1"/>
</dbReference>
<dbReference type="OrthoDB" id="1393670at2759"/>
<dbReference type="InterPro" id="IPR002347">
    <property type="entry name" value="SDR_fam"/>
</dbReference>